<evidence type="ECO:0000259" key="1">
    <source>
        <dbReference type="Pfam" id="PF01368"/>
    </source>
</evidence>
<dbReference type="Proteomes" id="UP000823982">
    <property type="component" value="Unassembled WGS sequence"/>
</dbReference>
<dbReference type="PANTHER" id="PTHR47618:SF1">
    <property type="entry name" value="BIFUNCTIONAL OLIGORIBONUCLEASE AND PAP PHOSPHATASE NRNA"/>
    <property type="match status" value="1"/>
</dbReference>
<dbReference type="SUPFAM" id="SSF64182">
    <property type="entry name" value="DHH phosphoesterases"/>
    <property type="match status" value="1"/>
</dbReference>
<dbReference type="Gene3D" id="3.10.310.30">
    <property type="match status" value="1"/>
</dbReference>
<dbReference type="InterPro" id="IPR003156">
    <property type="entry name" value="DHHA1_dom"/>
</dbReference>
<reference evidence="3" key="1">
    <citation type="submission" date="2020-10" db="EMBL/GenBank/DDBJ databases">
        <authorList>
            <person name="Gilroy R."/>
        </authorList>
    </citation>
    <scope>NUCLEOTIDE SEQUENCE</scope>
    <source>
        <strain evidence="3">CHK157-1446</strain>
    </source>
</reference>
<dbReference type="Pfam" id="PF01368">
    <property type="entry name" value="DHH"/>
    <property type="match status" value="1"/>
</dbReference>
<dbReference type="EMBL" id="DVIR01000008">
    <property type="protein sequence ID" value="HIS23985.1"/>
    <property type="molecule type" value="Genomic_DNA"/>
</dbReference>
<accession>A0A9D1JHR7</accession>
<organism evidence="3 4">
    <name type="scientific">Candidatus Faeciplasma gallinarum</name>
    <dbReference type="NCBI Taxonomy" id="2840799"/>
    <lineage>
        <taxon>Bacteria</taxon>
        <taxon>Bacillati</taxon>
        <taxon>Bacillota</taxon>
        <taxon>Clostridia</taxon>
        <taxon>Eubacteriales</taxon>
        <taxon>Oscillospiraceae</taxon>
        <taxon>Oscillospiraceae incertae sedis</taxon>
        <taxon>Candidatus Faeciplasma</taxon>
    </lineage>
</organism>
<dbReference type="AlphaFoldDB" id="A0A9D1JHR7"/>
<protein>
    <submittedName>
        <fullName evidence="3">Bifunctional oligoribonuclease/PAP phosphatase NrnA</fullName>
    </submittedName>
</protein>
<dbReference type="Pfam" id="PF02272">
    <property type="entry name" value="DHHA1"/>
    <property type="match status" value="1"/>
</dbReference>
<name>A0A9D1JHR7_9FIRM</name>
<sequence length="316" mass="34711">MAIDYERLAKLLDGCSDAVILTHKSPDGDCLGAGLALCRYFRLTGRRANVLNSDGIPERYAFLAEWYADEELKDPVAVISVDVADTSLLGEALEGYGGSIDICIDHHKSNKLFAKQNFVDDKACAASLVLYELFEHMGYECDRIIASCLYTGIATDTGCFKFSNTSPKAHRAAADLIERGIDYADINRRMFEIKSRGRIFAEQKLIGRMKFYGNDRIALITITNEMIENYGIDRAELDGFASIPLTVEGVEIGITLKQQELEPNVFKASIRTTKADASRIAAKFGGGGHDRAAGCTITADAHEATRLIVAEAEKYL</sequence>
<dbReference type="InterPro" id="IPR038763">
    <property type="entry name" value="DHH_sf"/>
</dbReference>
<dbReference type="InterPro" id="IPR001667">
    <property type="entry name" value="DDH_dom"/>
</dbReference>
<dbReference type="Gene3D" id="3.90.1640.10">
    <property type="entry name" value="inorganic pyrophosphatase (n-terminal core)"/>
    <property type="match status" value="1"/>
</dbReference>
<proteinExistence type="predicted"/>
<gene>
    <name evidence="3" type="ORF">IAD01_01065</name>
</gene>
<evidence type="ECO:0000259" key="2">
    <source>
        <dbReference type="Pfam" id="PF02272"/>
    </source>
</evidence>
<feature type="domain" description="DDH" evidence="1">
    <location>
        <begin position="19"/>
        <end position="153"/>
    </location>
</feature>
<feature type="domain" description="DHHA1" evidence="2">
    <location>
        <begin position="229"/>
        <end position="311"/>
    </location>
</feature>
<dbReference type="InterPro" id="IPR051319">
    <property type="entry name" value="Oligoribo/pAp-PDE_c-di-AMP_PDE"/>
</dbReference>
<reference evidence="3" key="2">
    <citation type="journal article" date="2021" name="PeerJ">
        <title>Extensive microbial diversity within the chicken gut microbiome revealed by metagenomics and culture.</title>
        <authorList>
            <person name="Gilroy R."/>
            <person name="Ravi A."/>
            <person name="Getino M."/>
            <person name="Pursley I."/>
            <person name="Horton D.L."/>
            <person name="Alikhan N.F."/>
            <person name="Baker D."/>
            <person name="Gharbi K."/>
            <person name="Hall N."/>
            <person name="Watson M."/>
            <person name="Adriaenssens E.M."/>
            <person name="Foster-Nyarko E."/>
            <person name="Jarju S."/>
            <person name="Secka A."/>
            <person name="Antonio M."/>
            <person name="Oren A."/>
            <person name="Chaudhuri R.R."/>
            <person name="La Ragione R."/>
            <person name="Hildebrand F."/>
            <person name="Pallen M.J."/>
        </authorList>
    </citation>
    <scope>NUCLEOTIDE SEQUENCE</scope>
    <source>
        <strain evidence="3">CHK157-1446</strain>
    </source>
</reference>
<dbReference type="PANTHER" id="PTHR47618">
    <property type="entry name" value="BIFUNCTIONAL OLIGORIBONUCLEASE AND PAP PHOSPHATASE NRNA"/>
    <property type="match status" value="1"/>
</dbReference>
<dbReference type="GO" id="GO:0003676">
    <property type="term" value="F:nucleic acid binding"/>
    <property type="evidence" value="ECO:0007669"/>
    <property type="project" value="InterPro"/>
</dbReference>
<evidence type="ECO:0000313" key="3">
    <source>
        <dbReference type="EMBL" id="HIS23985.1"/>
    </source>
</evidence>
<evidence type="ECO:0000313" key="4">
    <source>
        <dbReference type="Proteomes" id="UP000823982"/>
    </source>
</evidence>
<comment type="caution">
    <text evidence="3">The sequence shown here is derived from an EMBL/GenBank/DDBJ whole genome shotgun (WGS) entry which is preliminary data.</text>
</comment>